<dbReference type="OrthoDB" id="630817at2759"/>
<dbReference type="EMBL" id="CACTIH010007618">
    <property type="protein sequence ID" value="CAA3016439.1"/>
    <property type="molecule type" value="Genomic_DNA"/>
</dbReference>
<proteinExistence type="predicted"/>
<comment type="caution">
    <text evidence="2">The sequence shown here is derived from an EMBL/GenBank/DDBJ whole genome shotgun (WGS) entry which is preliminary data.</text>
</comment>
<feature type="region of interest" description="Disordered" evidence="1">
    <location>
        <begin position="236"/>
        <end position="258"/>
    </location>
</feature>
<evidence type="ECO:0000313" key="2">
    <source>
        <dbReference type="EMBL" id="CAA3016439.1"/>
    </source>
</evidence>
<sequence length="278" mass="31208">MASNDCEIGDKEEIDKIENSQKIIGFPIFEILNTPKHESSSLVSTSVTLDCPSKGKNVKNEKKNILIDINLACESEEQIAAEELIVENKQHSMGTIIRSQIDLNTCITEDENPSAPDVASTSANVKIVMEIDLEVQLLPEMEDDIIPGTHLCNQIRNEDTICYLSEAILAKSILWFADVVSSCANELKGKDNAPIQYLPKEIDDFEAMALQLMETKEEDYMPKPIVPEVLNVEEMGTTSLPSKSRRGHARRGRRRRDFQRDILPNLASLSRHEITEDI</sequence>
<feature type="compositionally biased region" description="Basic residues" evidence="1">
    <location>
        <begin position="243"/>
        <end position="257"/>
    </location>
</feature>
<reference evidence="2 3" key="1">
    <citation type="submission" date="2019-12" db="EMBL/GenBank/DDBJ databases">
        <authorList>
            <person name="Alioto T."/>
            <person name="Alioto T."/>
            <person name="Gomez Garrido J."/>
        </authorList>
    </citation>
    <scope>NUCLEOTIDE SEQUENCE [LARGE SCALE GENOMIC DNA]</scope>
</reference>
<protein>
    <submittedName>
        <fullName evidence="2">Uncharacterized protein</fullName>
    </submittedName>
</protein>
<evidence type="ECO:0000256" key="1">
    <source>
        <dbReference type="SAM" id="MobiDB-lite"/>
    </source>
</evidence>
<dbReference type="Pfam" id="PF05904">
    <property type="entry name" value="DUF863"/>
    <property type="match status" value="2"/>
</dbReference>
<keyword evidence="3" id="KW-1185">Reference proteome</keyword>
<dbReference type="AlphaFoldDB" id="A0A8S0UDR4"/>
<dbReference type="PANTHER" id="PTHR33167">
    <property type="entry name" value="TRANSCRIPTION FACTOR, PUTATIVE (DUF863)-RELATED"/>
    <property type="match status" value="1"/>
</dbReference>
<accession>A0A8S0UDR4</accession>
<name>A0A8S0UDR4_OLEEU</name>
<evidence type="ECO:0000313" key="3">
    <source>
        <dbReference type="Proteomes" id="UP000594638"/>
    </source>
</evidence>
<dbReference type="PANTHER" id="PTHR33167:SF4">
    <property type="entry name" value="TRANSCRIPTION FACTOR, PUTATIVE (DUF863)-RELATED"/>
    <property type="match status" value="1"/>
</dbReference>
<organism evidence="2 3">
    <name type="scientific">Olea europaea subsp. europaea</name>
    <dbReference type="NCBI Taxonomy" id="158383"/>
    <lineage>
        <taxon>Eukaryota</taxon>
        <taxon>Viridiplantae</taxon>
        <taxon>Streptophyta</taxon>
        <taxon>Embryophyta</taxon>
        <taxon>Tracheophyta</taxon>
        <taxon>Spermatophyta</taxon>
        <taxon>Magnoliopsida</taxon>
        <taxon>eudicotyledons</taxon>
        <taxon>Gunneridae</taxon>
        <taxon>Pentapetalae</taxon>
        <taxon>asterids</taxon>
        <taxon>lamiids</taxon>
        <taxon>Lamiales</taxon>
        <taxon>Oleaceae</taxon>
        <taxon>Oleeae</taxon>
        <taxon>Olea</taxon>
    </lineage>
</organism>
<dbReference type="Gramene" id="OE9A108736T1">
    <property type="protein sequence ID" value="OE9A108736C1"/>
    <property type="gene ID" value="OE9A108736"/>
</dbReference>
<dbReference type="Proteomes" id="UP000594638">
    <property type="component" value="Unassembled WGS sequence"/>
</dbReference>
<dbReference type="InterPro" id="IPR008581">
    <property type="entry name" value="DUF863_pln"/>
</dbReference>
<gene>
    <name evidence="2" type="ORF">OLEA9_A108736</name>
</gene>